<name>A0AAW0E779_9AGAR</name>
<feature type="region of interest" description="Disordered" evidence="3">
    <location>
        <begin position="1"/>
        <end position="75"/>
    </location>
</feature>
<dbReference type="GO" id="GO:0005634">
    <property type="term" value="C:nucleus"/>
    <property type="evidence" value="ECO:0007669"/>
    <property type="project" value="UniProtKB-SubCell"/>
</dbReference>
<keyword evidence="6" id="KW-1185">Reference proteome</keyword>
<dbReference type="EMBL" id="JAYKXP010000002">
    <property type="protein sequence ID" value="KAK7061030.1"/>
    <property type="molecule type" value="Genomic_DNA"/>
</dbReference>
<sequence>MDQGYFRDLLSTSSQKQGSSSTSRGSLLSNGTAPKPKPGTISSSEAAFKPRKVKKSDRYRDRAAERRLGEGNDYAEVEALLEDFQKTTADQDEKTVEEKRRYLGGDGDHSILVKGLDMALLEQNKAKAAMETVEDDELEAAFREAEAPKKRTREDIVRELKEKRTQGADTVGSASTKTDAPAAKGKFKPIGFKPIGAPAEDKPKKRKAGEGEKKKKKKRKVEAASAGTDVKAEPIASSTKEPAPSQAEQAASKTKEPSPEPPDDFDIFADAGEYEGVDLGNDDEGSDQEKWRTTRDQEEEGQLTNPSLRPGHWFAGDDDEDTSSKPEPIQPVAGPSGGQTKSPDVAHPEHFEDEEGAIDEPEQIRLVPLESSSVPSIKDILAMDEAAGLAEKKKKRKEKQKNKKGGSEMSAEAKANRDYQRLKSYTDKRGE</sequence>
<feature type="compositionally biased region" description="Polar residues" evidence="3">
    <location>
        <begin position="236"/>
        <end position="252"/>
    </location>
</feature>
<evidence type="ECO:0000256" key="2">
    <source>
        <dbReference type="ARBA" id="ARBA00023242"/>
    </source>
</evidence>
<dbReference type="EC" id="1.3.1.71" evidence="5"/>
<dbReference type="InterPro" id="IPR039896">
    <property type="entry name" value="Red-like"/>
</dbReference>
<keyword evidence="2" id="KW-0539">Nucleus</keyword>
<proteinExistence type="predicted"/>
<evidence type="ECO:0000256" key="1">
    <source>
        <dbReference type="ARBA" id="ARBA00004123"/>
    </source>
</evidence>
<dbReference type="PANTHER" id="PTHR12765">
    <property type="entry name" value="RED PROTEIN IK FACTOR CYTOKINE IK"/>
    <property type="match status" value="1"/>
</dbReference>
<feature type="compositionally biased region" description="Acidic residues" evidence="3">
    <location>
        <begin position="351"/>
        <end position="361"/>
    </location>
</feature>
<dbReference type="Pfam" id="PF07808">
    <property type="entry name" value="RED_N"/>
    <property type="match status" value="1"/>
</dbReference>
<feature type="compositionally biased region" description="Low complexity" evidence="3">
    <location>
        <begin position="9"/>
        <end position="29"/>
    </location>
</feature>
<dbReference type="GO" id="GO:0000246">
    <property type="term" value="F:Delta24(24-1) sterol reductase activity"/>
    <property type="evidence" value="ECO:0007669"/>
    <property type="project" value="UniProtKB-EC"/>
</dbReference>
<gene>
    <name evidence="5" type="primary">ERG4_1</name>
    <name evidence="5" type="ORF">VNI00_000765</name>
</gene>
<evidence type="ECO:0000313" key="6">
    <source>
        <dbReference type="Proteomes" id="UP001383192"/>
    </source>
</evidence>
<feature type="compositionally biased region" description="Basic and acidic residues" evidence="3">
    <location>
        <begin position="414"/>
        <end position="431"/>
    </location>
</feature>
<dbReference type="AlphaFoldDB" id="A0AAW0E779"/>
<dbReference type="Proteomes" id="UP001383192">
    <property type="component" value="Unassembled WGS sequence"/>
</dbReference>
<dbReference type="InterPro" id="IPR012916">
    <property type="entry name" value="RED_N"/>
</dbReference>
<feature type="compositionally biased region" description="Basic and acidic residues" evidence="3">
    <location>
        <begin position="144"/>
        <end position="166"/>
    </location>
</feature>
<feature type="compositionally biased region" description="Basic and acidic residues" evidence="3">
    <location>
        <begin position="287"/>
        <end position="296"/>
    </location>
</feature>
<comment type="subcellular location">
    <subcellularLocation>
        <location evidence="1">Nucleus</location>
    </subcellularLocation>
</comment>
<keyword evidence="5" id="KW-0560">Oxidoreductase</keyword>
<evidence type="ECO:0000259" key="4">
    <source>
        <dbReference type="Pfam" id="PF07808"/>
    </source>
</evidence>
<feature type="domain" description="RED-like N-terminal" evidence="4">
    <location>
        <begin position="53"/>
        <end position="159"/>
    </location>
</feature>
<evidence type="ECO:0000256" key="3">
    <source>
        <dbReference type="SAM" id="MobiDB-lite"/>
    </source>
</evidence>
<reference evidence="5 6" key="1">
    <citation type="submission" date="2024-01" db="EMBL/GenBank/DDBJ databases">
        <title>A draft genome for a cacao thread blight-causing isolate of Paramarasmius palmivorus.</title>
        <authorList>
            <person name="Baruah I.K."/>
            <person name="Bukari Y."/>
            <person name="Amoako-Attah I."/>
            <person name="Meinhardt L.W."/>
            <person name="Bailey B.A."/>
            <person name="Cohen S.P."/>
        </authorList>
    </citation>
    <scope>NUCLEOTIDE SEQUENCE [LARGE SCALE GENOMIC DNA]</scope>
    <source>
        <strain evidence="5 6">GH-12</strain>
    </source>
</reference>
<accession>A0AAW0E779</accession>
<organism evidence="5 6">
    <name type="scientific">Paramarasmius palmivorus</name>
    <dbReference type="NCBI Taxonomy" id="297713"/>
    <lineage>
        <taxon>Eukaryota</taxon>
        <taxon>Fungi</taxon>
        <taxon>Dikarya</taxon>
        <taxon>Basidiomycota</taxon>
        <taxon>Agaricomycotina</taxon>
        <taxon>Agaricomycetes</taxon>
        <taxon>Agaricomycetidae</taxon>
        <taxon>Agaricales</taxon>
        <taxon>Marasmiineae</taxon>
        <taxon>Marasmiaceae</taxon>
        <taxon>Paramarasmius</taxon>
    </lineage>
</organism>
<feature type="region of interest" description="Disordered" evidence="3">
    <location>
        <begin position="144"/>
        <end position="431"/>
    </location>
</feature>
<feature type="compositionally biased region" description="Basic and acidic residues" evidence="3">
    <location>
        <begin position="56"/>
        <end position="70"/>
    </location>
</feature>
<feature type="compositionally biased region" description="Basic residues" evidence="3">
    <location>
        <begin position="392"/>
        <end position="404"/>
    </location>
</feature>
<comment type="caution">
    <text evidence="5">The sequence shown here is derived from an EMBL/GenBank/DDBJ whole genome shotgun (WGS) entry which is preliminary data.</text>
</comment>
<feature type="compositionally biased region" description="Basic and acidic residues" evidence="3">
    <location>
        <begin position="199"/>
        <end position="213"/>
    </location>
</feature>
<protein>
    <submittedName>
        <fullName evidence="5">C-24(28) sterol reductase</fullName>
        <ecNumber evidence="5">1.3.1.71</ecNumber>
    </submittedName>
</protein>
<evidence type="ECO:0000313" key="5">
    <source>
        <dbReference type="EMBL" id="KAK7061030.1"/>
    </source>
</evidence>
<feature type="compositionally biased region" description="Acidic residues" evidence="3">
    <location>
        <begin position="261"/>
        <end position="286"/>
    </location>
</feature>